<keyword evidence="2" id="KW-0732">Signal</keyword>
<proteinExistence type="predicted"/>
<feature type="chain" id="PRO_5006640218" description="Outer membrane protein beta-barrel domain-containing protein" evidence="2">
    <location>
        <begin position="24"/>
        <end position="270"/>
    </location>
</feature>
<evidence type="ECO:0008006" key="5">
    <source>
        <dbReference type="Google" id="ProtNLM"/>
    </source>
</evidence>
<evidence type="ECO:0000313" key="3">
    <source>
        <dbReference type="EMBL" id="KPJ64621.1"/>
    </source>
</evidence>
<evidence type="ECO:0000313" key="4">
    <source>
        <dbReference type="Proteomes" id="UP000051861"/>
    </source>
</evidence>
<protein>
    <recommendedName>
        <fullName evidence="5">Outer membrane protein beta-barrel domain-containing protein</fullName>
    </recommendedName>
</protein>
<feature type="compositionally biased region" description="Pro residues" evidence="1">
    <location>
        <begin position="87"/>
        <end position="110"/>
    </location>
</feature>
<name>A0A0S7XQ47_UNCSA</name>
<gene>
    <name evidence="3" type="ORF">AMJ44_12430</name>
</gene>
<organism evidence="3 4">
    <name type="scientific">candidate division WOR-1 bacterium DG_54_3</name>
    <dbReference type="NCBI Taxonomy" id="1703775"/>
    <lineage>
        <taxon>Bacteria</taxon>
        <taxon>Bacillati</taxon>
        <taxon>Saganbacteria</taxon>
    </lineage>
</organism>
<dbReference type="AlphaFoldDB" id="A0A0S7XQ47"/>
<reference evidence="3 4" key="1">
    <citation type="journal article" date="2015" name="Microbiome">
        <title>Genomic resolution of linkages in carbon, nitrogen, and sulfur cycling among widespread estuary sediment bacteria.</title>
        <authorList>
            <person name="Baker B.J."/>
            <person name="Lazar C.S."/>
            <person name="Teske A.P."/>
            <person name="Dick G.J."/>
        </authorList>
    </citation>
    <scope>NUCLEOTIDE SEQUENCE [LARGE SCALE GENOMIC DNA]</scope>
    <source>
        <strain evidence="3">DG_54_3</strain>
    </source>
</reference>
<accession>A0A0S7XQ47</accession>
<comment type="caution">
    <text evidence="3">The sequence shown here is derived from an EMBL/GenBank/DDBJ whole genome shotgun (WGS) entry which is preliminary data.</text>
</comment>
<evidence type="ECO:0000256" key="1">
    <source>
        <dbReference type="SAM" id="MobiDB-lite"/>
    </source>
</evidence>
<feature type="signal peptide" evidence="2">
    <location>
        <begin position="1"/>
        <end position="23"/>
    </location>
</feature>
<dbReference type="Proteomes" id="UP000051861">
    <property type="component" value="Unassembled WGS sequence"/>
</dbReference>
<sequence>MKRIIALITVCAFAVALAGMVYAQVDTRTPEEKLAAGRAYLKLLDQKIIRHRNLGNTATVTKLQAEKKSTIARMQVWKAEAEAAEAAPPPPPPPPPRPVAPPPPPPPPAPAGMFGWGLMSSADIGYITGDSKTASFLAGGSIILDDPMAMGTILGLSADAVNYKVGLGLTYGKDRNDNTFNAILVTFDGILNLPEDMLGIESYTGAQVNYPVYKSEVTGAIGGLLYFGIKGDIGLGLGGKSYAELGYGAIRRDGYSTKGVDIKFGQEILL</sequence>
<feature type="region of interest" description="Disordered" evidence="1">
    <location>
        <begin position="80"/>
        <end position="112"/>
    </location>
</feature>
<evidence type="ECO:0000256" key="2">
    <source>
        <dbReference type="SAM" id="SignalP"/>
    </source>
</evidence>
<dbReference type="EMBL" id="LIZX01000171">
    <property type="protein sequence ID" value="KPJ64621.1"/>
    <property type="molecule type" value="Genomic_DNA"/>
</dbReference>